<evidence type="ECO:0000313" key="2">
    <source>
        <dbReference type="Proteomes" id="UP000469763"/>
    </source>
</evidence>
<organism evidence="1 2">
    <name type="scientific">Bifidobacterium avesanii</name>
    <dbReference type="NCBI Taxonomy" id="1798157"/>
    <lineage>
        <taxon>Bacteria</taxon>
        <taxon>Bacillati</taxon>
        <taxon>Actinomycetota</taxon>
        <taxon>Actinomycetes</taxon>
        <taxon>Bifidobacteriales</taxon>
        <taxon>Bifidobacteriaceae</taxon>
        <taxon>Bifidobacterium</taxon>
    </lineage>
</organism>
<dbReference type="Proteomes" id="UP000469763">
    <property type="component" value="Unassembled WGS sequence"/>
</dbReference>
<sequence>MANEAQLIRAMNRLSTAIEGFTDVYRRINDPIYGNVRDAAEAVHVSEVYFRENYARQTEHRQGNSAVFLRSDLLERKEQLRMECSGRRYYD</sequence>
<keyword evidence="2" id="KW-1185">Reference proteome</keyword>
<dbReference type="RefSeq" id="WP_152349640.1">
    <property type="nucleotide sequence ID" value="NZ_WBSN01000002.1"/>
</dbReference>
<proteinExistence type="predicted"/>
<comment type="caution">
    <text evidence="1">The sequence shown here is derived from an EMBL/GenBank/DDBJ whole genome shotgun (WGS) entry which is preliminary data.</text>
</comment>
<protein>
    <submittedName>
        <fullName evidence="1">Uncharacterized protein</fullName>
    </submittedName>
</protein>
<evidence type="ECO:0000313" key="1">
    <source>
        <dbReference type="EMBL" id="NEG78038.1"/>
    </source>
</evidence>
<dbReference type="AlphaFoldDB" id="A0A7K3TG24"/>
<gene>
    <name evidence="1" type="ORF">GFD22_03430</name>
</gene>
<accession>A0A7K3TG24</accession>
<dbReference type="EMBL" id="WHZY01000004">
    <property type="protein sequence ID" value="NEG78038.1"/>
    <property type="molecule type" value="Genomic_DNA"/>
</dbReference>
<name>A0A7K3TG24_9BIFI</name>
<reference evidence="1 2" key="1">
    <citation type="submission" date="2019-10" db="EMBL/GenBank/DDBJ databases">
        <title>Bifidobacterium from non-human primates.</title>
        <authorList>
            <person name="Modesto M."/>
        </authorList>
    </citation>
    <scope>NUCLEOTIDE SEQUENCE [LARGE SCALE GENOMIC DNA]</scope>
    <source>
        <strain evidence="1 2">TREC</strain>
    </source>
</reference>